<dbReference type="EMBL" id="LKLU01000101">
    <property type="protein sequence ID" value="KSU19875.1"/>
    <property type="molecule type" value="Genomic_DNA"/>
</dbReference>
<dbReference type="InterPro" id="IPR001173">
    <property type="entry name" value="Glyco_trans_2-like"/>
</dbReference>
<evidence type="ECO:0000313" key="3">
    <source>
        <dbReference type="Proteomes" id="UP000053719"/>
    </source>
</evidence>
<comment type="caution">
    <text evidence="2">The sequence shown here is derived from an EMBL/GenBank/DDBJ whole genome shotgun (WGS) entry which is preliminary data.</text>
</comment>
<dbReference type="InterPro" id="IPR029044">
    <property type="entry name" value="Nucleotide-diphossugar_trans"/>
</dbReference>
<keyword evidence="2" id="KW-0808">Transferase</keyword>
<gene>
    <name evidence="2" type="ORF">M20_1882</name>
</gene>
<organism evidence="2 3">
    <name type="scientific">Lactococcus lactis subsp. lactis</name>
    <name type="common">Streptococcus lactis</name>
    <dbReference type="NCBI Taxonomy" id="1360"/>
    <lineage>
        <taxon>Bacteria</taxon>
        <taxon>Bacillati</taxon>
        <taxon>Bacillota</taxon>
        <taxon>Bacilli</taxon>
        <taxon>Lactobacillales</taxon>
        <taxon>Streptococcaceae</taxon>
        <taxon>Lactococcus</taxon>
    </lineage>
</organism>
<evidence type="ECO:0000259" key="1">
    <source>
        <dbReference type="Pfam" id="PF00535"/>
    </source>
</evidence>
<dbReference type="Pfam" id="PF00535">
    <property type="entry name" value="Glycos_transf_2"/>
    <property type="match status" value="1"/>
</dbReference>
<dbReference type="PANTHER" id="PTHR22916:SF3">
    <property type="entry name" value="UDP-GLCNAC:BETAGAL BETA-1,3-N-ACETYLGLUCOSAMINYLTRANSFERASE-LIKE PROTEIN 1"/>
    <property type="match status" value="1"/>
</dbReference>
<dbReference type="GO" id="GO:0016758">
    <property type="term" value="F:hexosyltransferase activity"/>
    <property type="evidence" value="ECO:0007669"/>
    <property type="project" value="UniProtKB-ARBA"/>
</dbReference>
<dbReference type="AlphaFoldDB" id="A0A0V8E229"/>
<sequence>MDKNKLQKEFETYNYLDNQKWKEEIPSYKVFKSDTIFEEIKVSVVIANYNNEPYLEKMMNALVNQTIGIETLQIIFVDDCSTDNSKEVIEGYLAKYPNIEFYQFDRNTGGAHTPRNLGILKARGKYLVILDADDWYELDALKSMSDLLDESQDKMVVGGIVQVNDHHVSAKSIAYYAEGKQINRNIQDLPYEFYEFLGPQGIMVLTSLVLENRLHFVNQRVADDVLFFYQCLRISNKISQLPQKTTYLNRISENDSLSKTINKDFMISWLRALAFVNQNFPNDISKERFLARRLDWLVLDFALRRNIGYKFGIERLKDFKNSLDKYLGDLTFNPQKYFKEEARKIAWSDLRQRHFLHLYLFVNWHSHRESLKIKKKINNLYYFVFPGNILPKIPINVRASAYKMHIENNFSVFEIEVLTNEEINNFEFHAVNDPFKSIKAQEVIKKDNKFIVKFARKELENLSENYGLHVISNIYHDHIVEISKVTNKNTNVI</sequence>
<reference evidence="3" key="1">
    <citation type="submission" date="2015-10" db="EMBL/GenBank/DDBJ databases">
        <title>Draft Genome Sequences of 11 Lactococcus lactis subspecies cremoris strains.</title>
        <authorList>
            <person name="Wels M."/>
            <person name="Backus L."/>
            <person name="Boekhorst J."/>
            <person name="Dijkstra A."/>
            <person name="Beerthuizen M."/>
            <person name="Kelly W."/>
            <person name="Siezen R."/>
            <person name="Bachmann H."/>
            <person name="Van Hijum S."/>
        </authorList>
    </citation>
    <scope>NUCLEOTIDE SEQUENCE [LARGE SCALE GENOMIC DNA]</scope>
    <source>
        <strain evidence="3">M20</strain>
    </source>
</reference>
<dbReference type="SUPFAM" id="SSF53448">
    <property type="entry name" value="Nucleotide-diphospho-sugar transferases"/>
    <property type="match status" value="1"/>
</dbReference>
<dbReference type="PATRIC" id="fig|1360.114.peg.2186"/>
<dbReference type="PANTHER" id="PTHR22916">
    <property type="entry name" value="GLYCOSYLTRANSFERASE"/>
    <property type="match status" value="1"/>
</dbReference>
<dbReference type="Gene3D" id="3.90.550.10">
    <property type="entry name" value="Spore Coat Polysaccharide Biosynthesis Protein SpsA, Chain A"/>
    <property type="match status" value="1"/>
</dbReference>
<evidence type="ECO:0000313" key="2">
    <source>
        <dbReference type="EMBL" id="KSU19875.1"/>
    </source>
</evidence>
<protein>
    <submittedName>
        <fullName evidence="2">Glycosyltransferase</fullName>
    </submittedName>
</protein>
<dbReference type="RefSeq" id="WP_033900085.1">
    <property type="nucleotide sequence ID" value="NZ_LKLU01000101.1"/>
</dbReference>
<proteinExistence type="predicted"/>
<accession>A0A0V8E229</accession>
<dbReference type="Proteomes" id="UP000053719">
    <property type="component" value="Unassembled WGS sequence"/>
</dbReference>
<feature type="domain" description="Glycosyltransferase 2-like" evidence="1">
    <location>
        <begin position="43"/>
        <end position="168"/>
    </location>
</feature>
<name>A0A0V8E229_LACLL</name>
<dbReference type="CDD" id="cd00761">
    <property type="entry name" value="Glyco_tranf_GTA_type"/>
    <property type="match status" value="1"/>
</dbReference>